<comment type="subcellular location">
    <subcellularLocation>
        <location evidence="1">Nucleus</location>
    </subcellularLocation>
</comment>
<dbReference type="SUPFAM" id="SSF54236">
    <property type="entry name" value="Ubiquitin-like"/>
    <property type="match status" value="2"/>
</dbReference>
<reference evidence="5" key="1">
    <citation type="submission" date="2016-02" db="EMBL/GenBank/DDBJ databases">
        <title>RNAseq analyses of the midgut from blood- or serum-fed Ixodes ricinus ticks.</title>
        <authorList>
            <person name="Perner J."/>
            <person name="Provaznik J."/>
            <person name="Schrenkova J."/>
            <person name="Urbanova V."/>
            <person name="Ribeiro J.M."/>
            <person name="Kopacek P."/>
        </authorList>
    </citation>
    <scope>NUCLEOTIDE SEQUENCE</scope>
    <source>
        <tissue evidence="5">Gut</tissue>
    </source>
</reference>
<dbReference type="GO" id="GO:0045944">
    <property type="term" value="P:positive regulation of transcription by RNA polymerase II"/>
    <property type="evidence" value="ECO:0007669"/>
    <property type="project" value="TreeGrafter"/>
</dbReference>
<dbReference type="AlphaFoldDB" id="A0A131XY61"/>
<dbReference type="EMBL" id="GEFM01004608">
    <property type="protein sequence ID" value="JAP71188.1"/>
    <property type="molecule type" value="mRNA"/>
</dbReference>
<evidence type="ECO:0000256" key="2">
    <source>
        <dbReference type="ARBA" id="ARBA00023242"/>
    </source>
</evidence>
<organism evidence="5">
    <name type="scientific">Ixodes ricinus</name>
    <name type="common">Common tick</name>
    <name type="synonym">Acarus ricinus</name>
    <dbReference type="NCBI Taxonomy" id="34613"/>
    <lineage>
        <taxon>Eukaryota</taxon>
        <taxon>Metazoa</taxon>
        <taxon>Ecdysozoa</taxon>
        <taxon>Arthropoda</taxon>
        <taxon>Chelicerata</taxon>
        <taxon>Arachnida</taxon>
        <taxon>Acari</taxon>
        <taxon>Parasitiformes</taxon>
        <taxon>Ixodida</taxon>
        <taxon>Ixodoidea</taxon>
        <taxon>Ixodidae</taxon>
        <taxon>Ixodinae</taxon>
        <taxon>Ixodes</taxon>
    </lineage>
</organism>
<evidence type="ECO:0000259" key="4">
    <source>
        <dbReference type="PROSITE" id="PS50053"/>
    </source>
</evidence>
<dbReference type="CDD" id="cd01763">
    <property type="entry name" value="Ubl_SUMO_like"/>
    <property type="match status" value="1"/>
</dbReference>
<evidence type="ECO:0000313" key="5">
    <source>
        <dbReference type="EMBL" id="JAP71188.1"/>
    </source>
</evidence>
<evidence type="ECO:0000256" key="1">
    <source>
        <dbReference type="ARBA" id="ARBA00004123"/>
    </source>
</evidence>
<dbReference type="InterPro" id="IPR052324">
    <property type="entry name" value="NFATC2-Int_DNA_Repair"/>
</dbReference>
<dbReference type="PANTHER" id="PTHR47187:SF1">
    <property type="entry name" value="NFATC2-INTERACTING PROTEIN"/>
    <property type="match status" value="1"/>
</dbReference>
<accession>A0A131XY61</accession>
<name>A0A131XY61_IXORI</name>
<proteinExistence type="evidence at transcript level"/>
<dbReference type="PROSITE" id="PS50053">
    <property type="entry name" value="UBIQUITIN_2"/>
    <property type="match status" value="1"/>
</dbReference>
<dbReference type="Gene3D" id="3.10.20.90">
    <property type="entry name" value="Phosphatidylinositol 3-kinase Catalytic Subunit, Chain A, domain 1"/>
    <property type="match status" value="2"/>
</dbReference>
<dbReference type="InterPro" id="IPR022617">
    <property type="entry name" value="Rad60/SUMO-like_dom"/>
</dbReference>
<dbReference type="InterPro" id="IPR029071">
    <property type="entry name" value="Ubiquitin-like_domsf"/>
</dbReference>
<sequence length="351" mass="38464">MPRKRKMASSSCKVEPATVPSEHKAPADHLRDIKNIVLKNKSGLFSSNIFCDEALEAMREKIQSTSHNDLAVKQIFTATPPTKKKADSEKDSAKDVAKDAAKDAVVLGDSSDEECSILSKPGVMETSLDCSPRSPVQLSPIKHSRKTQQILKKLESLAKLDDEPLWCLSDDSSDLFCLDDDDVPTGQERDLVLMVQSPSRVLKFTIAPSAQFGDIFAQLAKEFDVAQSQIILTWKEGPIQAEDTPSLLGITPADILECIVRKCAPAKPVAPVHKKNAMTVKFQCSNKRMTESIEVSKDEPLLEGAQAFAEKASLELSRLVLKFDGDKVDPRMTPDQLGIEDGDCVDVSVRS</sequence>
<keyword evidence="2" id="KW-0539">Nucleus</keyword>
<feature type="region of interest" description="Disordered" evidence="3">
    <location>
        <begin position="1"/>
        <end position="27"/>
    </location>
</feature>
<dbReference type="InterPro" id="IPR000626">
    <property type="entry name" value="Ubiquitin-like_dom"/>
</dbReference>
<feature type="domain" description="Ubiquitin-like" evidence="4">
    <location>
        <begin position="278"/>
        <end position="351"/>
    </location>
</feature>
<dbReference type="PANTHER" id="PTHR47187">
    <property type="entry name" value="NFATC2-INTERACTING PROTEIN"/>
    <property type="match status" value="1"/>
</dbReference>
<dbReference type="Pfam" id="PF11976">
    <property type="entry name" value="Rad60-SLD"/>
    <property type="match status" value="1"/>
</dbReference>
<dbReference type="GO" id="GO:0005634">
    <property type="term" value="C:nucleus"/>
    <property type="evidence" value="ECO:0007669"/>
    <property type="project" value="UniProtKB-SubCell"/>
</dbReference>
<protein>
    <recommendedName>
        <fullName evidence="4">Ubiquitin-like domain-containing protein</fullName>
    </recommendedName>
</protein>
<evidence type="ECO:0000256" key="3">
    <source>
        <dbReference type="SAM" id="MobiDB-lite"/>
    </source>
</evidence>